<comment type="caution">
    <text evidence="4">The sequence shown here is derived from an EMBL/GenBank/DDBJ whole genome shotgun (WGS) entry which is preliminary data.</text>
</comment>
<name>A0ABX0XLH5_9SPHN</name>
<dbReference type="SUPFAM" id="SSF54593">
    <property type="entry name" value="Glyoxalase/Bleomycin resistance protein/Dihydroxybiphenyl dioxygenase"/>
    <property type="match status" value="1"/>
</dbReference>
<dbReference type="GO" id="GO:0008972">
    <property type="term" value="F:phosphomethylpyrimidine kinase activity"/>
    <property type="evidence" value="ECO:0007669"/>
    <property type="project" value="UniProtKB-EC"/>
</dbReference>
<evidence type="ECO:0000313" key="4">
    <source>
        <dbReference type="EMBL" id="NJC34090.1"/>
    </source>
</evidence>
<organism evidence="4 5">
    <name type="scientific">Sphingomonas jejuensis</name>
    <dbReference type="NCBI Taxonomy" id="904715"/>
    <lineage>
        <taxon>Bacteria</taxon>
        <taxon>Pseudomonadati</taxon>
        <taxon>Pseudomonadota</taxon>
        <taxon>Alphaproteobacteria</taxon>
        <taxon>Sphingomonadales</taxon>
        <taxon>Sphingomonadaceae</taxon>
        <taxon>Sphingomonas</taxon>
    </lineage>
</organism>
<dbReference type="RefSeq" id="WP_167953985.1">
    <property type="nucleotide sequence ID" value="NZ_JAATJE010000001.1"/>
</dbReference>
<dbReference type="PANTHER" id="PTHR20858">
    <property type="entry name" value="PHOSPHOMETHYLPYRIMIDINE KINASE"/>
    <property type="match status" value="1"/>
</dbReference>
<gene>
    <name evidence="4" type="ORF">GGR88_001564</name>
</gene>
<evidence type="ECO:0000259" key="3">
    <source>
        <dbReference type="PROSITE" id="PS51819"/>
    </source>
</evidence>
<dbReference type="InterPro" id="IPR004399">
    <property type="entry name" value="HMP/HMP-P_kinase_dom"/>
</dbReference>
<comment type="pathway">
    <text evidence="1">Cofactor biosynthesis; thiamine diphosphate biosynthesis.</text>
</comment>
<dbReference type="InterPro" id="IPR037523">
    <property type="entry name" value="VOC_core"/>
</dbReference>
<dbReference type="EMBL" id="JAATJE010000001">
    <property type="protein sequence ID" value="NJC34090.1"/>
    <property type="molecule type" value="Genomic_DNA"/>
</dbReference>
<dbReference type="Gene3D" id="3.40.1190.20">
    <property type="match status" value="1"/>
</dbReference>
<keyword evidence="4" id="KW-0418">Kinase</keyword>
<dbReference type="GO" id="GO:0008902">
    <property type="term" value="F:hydroxymethylpyrimidine kinase activity"/>
    <property type="evidence" value="ECO:0007669"/>
    <property type="project" value="UniProtKB-EC"/>
</dbReference>
<dbReference type="InterPro" id="IPR029056">
    <property type="entry name" value="Ribokinase-like"/>
</dbReference>
<dbReference type="PROSITE" id="PS51819">
    <property type="entry name" value="VOC"/>
    <property type="match status" value="1"/>
</dbReference>
<keyword evidence="4" id="KW-0808">Transferase</keyword>
<dbReference type="InterPro" id="IPR004360">
    <property type="entry name" value="Glyas_Fos-R_dOase_dom"/>
</dbReference>
<keyword evidence="5" id="KW-1185">Reference proteome</keyword>
<dbReference type="PANTHER" id="PTHR20858:SF17">
    <property type="entry name" value="HYDROXYMETHYLPYRIMIDINE_PHOSPHOMETHYLPYRIMIDINE KINASE THI20-RELATED"/>
    <property type="match status" value="1"/>
</dbReference>
<protein>
    <recommendedName>
        <fullName evidence="2">hydroxymethylpyrimidine kinase</fullName>
        <ecNumber evidence="2">2.7.1.49</ecNumber>
    </recommendedName>
</protein>
<dbReference type="InterPro" id="IPR029068">
    <property type="entry name" value="Glyas_Bleomycin-R_OHBP_Dase"/>
</dbReference>
<accession>A0ABX0XLH5</accession>
<reference evidence="4 5" key="1">
    <citation type="submission" date="2020-03" db="EMBL/GenBank/DDBJ databases">
        <title>Genomic Encyclopedia of Type Strains, Phase IV (KMG-IV): sequencing the most valuable type-strain genomes for metagenomic binning, comparative biology and taxonomic classification.</title>
        <authorList>
            <person name="Goeker M."/>
        </authorList>
    </citation>
    <scope>NUCLEOTIDE SEQUENCE [LARGE SCALE GENOMIC DNA]</scope>
    <source>
        <strain evidence="4 5">DSM 27651</strain>
    </source>
</reference>
<feature type="domain" description="VOC" evidence="3">
    <location>
        <begin position="271"/>
        <end position="379"/>
    </location>
</feature>
<dbReference type="SUPFAM" id="SSF53613">
    <property type="entry name" value="Ribokinase-like"/>
    <property type="match status" value="1"/>
</dbReference>
<dbReference type="InterPro" id="IPR013749">
    <property type="entry name" value="PM/HMP-P_kinase-1"/>
</dbReference>
<evidence type="ECO:0000313" key="5">
    <source>
        <dbReference type="Proteomes" id="UP000734218"/>
    </source>
</evidence>
<proteinExistence type="predicted"/>
<dbReference type="Pfam" id="PF00903">
    <property type="entry name" value="Glyoxalase"/>
    <property type="match status" value="1"/>
</dbReference>
<dbReference type="Gene3D" id="3.10.180.10">
    <property type="entry name" value="2,3-Dihydroxybiphenyl 1,2-Dioxygenase, domain 1"/>
    <property type="match status" value="1"/>
</dbReference>
<dbReference type="CDD" id="cd01169">
    <property type="entry name" value="HMPP_kinase"/>
    <property type="match status" value="1"/>
</dbReference>
<dbReference type="NCBIfam" id="TIGR00097">
    <property type="entry name" value="HMP-P_kinase"/>
    <property type="match status" value="1"/>
</dbReference>
<sequence>MSVPRILVIAGSDSGGGAGIQADIKTVTMLGGHAMTAITAITAQNTLGVTDVHSVPTASVVAQIDAVVADIGVDAVKIGMIGSADIVDAVIDRLAPIPGVPVVLDPVMVATSGARLADDRTVAALERLMAVSSVVTPNAPELSVLTGDDVSSGYSLERAARKLSRRHGTGVLAKGGHVPGGTVTDILVEAGGATSRFADPRIDSPHTHGTGCTLATAVAVALGEGRVLADAVARARQFVRVAILEAPGLGAGHGPMGHGRVRLDLPGDTPVQNQVTLPVTALAEATAFYELLGLRRIVHSPDRYARFEAGSGTTLSLEAAHEIGGQALTYLECDNLDAAVARLAAAGVSIESGPADRRWGWREARLRDPAGNAICLYAAGPARRFPPWRER</sequence>
<evidence type="ECO:0000256" key="1">
    <source>
        <dbReference type="ARBA" id="ARBA00004948"/>
    </source>
</evidence>
<dbReference type="Proteomes" id="UP000734218">
    <property type="component" value="Unassembled WGS sequence"/>
</dbReference>
<dbReference type="Pfam" id="PF08543">
    <property type="entry name" value="Phos_pyr_kin"/>
    <property type="match status" value="1"/>
</dbReference>
<evidence type="ECO:0000256" key="2">
    <source>
        <dbReference type="ARBA" id="ARBA00012135"/>
    </source>
</evidence>
<dbReference type="EC" id="2.7.1.49" evidence="2"/>